<dbReference type="AlphaFoldDB" id="A0A1Y2L5B7"/>
<gene>
    <name evidence="8" type="ORF">TMES_03240</name>
</gene>
<dbReference type="SUPFAM" id="SSF46894">
    <property type="entry name" value="C-terminal effector domain of the bipartite response regulators"/>
    <property type="match status" value="1"/>
</dbReference>
<dbReference type="InterPro" id="IPR011006">
    <property type="entry name" value="CheY-like_superfamily"/>
</dbReference>
<dbReference type="GO" id="GO:0000160">
    <property type="term" value="P:phosphorelay signal transduction system"/>
    <property type="evidence" value="ECO:0007669"/>
    <property type="project" value="InterPro"/>
</dbReference>
<keyword evidence="3" id="KW-0238">DNA-binding</keyword>
<dbReference type="Pfam" id="PF00072">
    <property type="entry name" value="Response_reg"/>
    <property type="match status" value="1"/>
</dbReference>
<dbReference type="PROSITE" id="PS50110">
    <property type="entry name" value="RESPONSE_REGULATORY"/>
    <property type="match status" value="1"/>
</dbReference>
<feature type="domain" description="Response regulatory" evidence="7">
    <location>
        <begin position="15"/>
        <end position="131"/>
    </location>
</feature>
<dbReference type="SUPFAM" id="SSF52172">
    <property type="entry name" value="CheY-like"/>
    <property type="match status" value="1"/>
</dbReference>
<dbReference type="Proteomes" id="UP000193391">
    <property type="component" value="Unassembled WGS sequence"/>
</dbReference>
<accession>A0A1Y2L5B7</accession>
<dbReference type="GO" id="GO:0006355">
    <property type="term" value="P:regulation of DNA-templated transcription"/>
    <property type="evidence" value="ECO:0007669"/>
    <property type="project" value="InterPro"/>
</dbReference>
<evidence type="ECO:0000256" key="3">
    <source>
        <dbReference type="ARBA" id="ARBA00023125"/>
    </source>
</evidence>
<protein>
    <submittedName>
        <fullName evidence="8">LuxR family transcriptional regulator</fullName>
    </submittedName>
</protein>
<dbReference type="RefSeq" id="WP_085579319.1">
    <property type="nucleotide sequence ID" value="NZ_JFKA01000001.1"/>
</dbReference>
<dbReference type="PRINTS" id="PR00038">
    <property type="entry name" value="HTHLUXR"/>
</dbReference>
<dbReference type="InterPro" id="IPR016032">
    <property type="entry name" value="Sig_transdc_resp-reg_C-effctor"/>
</dbReference>
<dbReference type="SMART" id="SM00421">
    <property type="entry name" value="HTH_LUXR"/>
    <property type="match status" value="1"/>
</dbReference>
<dbReference type="InterPro" id="IPR000792">
    <property type="entry name" value="Tscrpt_reg_LuxR_C"/>
</dbReference>
<feature type="domain" description="HTH luxR-type" evidence="6">
    <location>
        <begin position="150"/>
        <end position="215"/>
    </location>
</feature>
<evidence type="ECO:0000259" key="7">
    <source>
        <dbReference type="PROSITE" id="PS50110"/>
    </source>
</evidence>
<proteinExistence type="predicted"/>
<dbReference type="PROSITE" id="PS50043">
    <property type="entry name" value="HTH_LUXR_2"/>
    <property type="match status" value="1"/>
</dbReference>
<keyword evidence="4" id="KW-0804">Transcription</keyword>
<reference evidence="8 9" key="1">
    <citation type="submission" date="2014-03" db="EMBL/GenBank/DDBJ databases">
        <title>The draft genome sequence of Thalassospira mesophila JCM 18969.</title>
        <authorList>
            <person name="Lai Q."/>
            <person name="Shao Z."/>
        </authorList>
    </citation>
    <scope>NUCLEOTIDE SEQUENCE [LARGE SCALE GENOMIC DNA]</scope>
    <source>
        <strain evidence="8 9">JCM 18969</strain>
    </source>
</reference>
<dbReference type="EMBL" id="JFKA01000001">
    <property type="protein sequence ID" value="OSQ40730.1"/>
    <property type="molecule type" value="Genomic_DNA"/>
</dbReference>
<dbReference type="STRING" id="1293891.TMES_03240"/>
<evidence type="ECO:0000256" key="4">
    <source>
        <dbReference type="ARBA" id="ARBA00023163"/>
    </source>
</evidence>
<evidence type="ECO:0000313" key="8">
    <source>
        <dbReference type="EMBL" id="OSQ40730.1"/>
    </source>
</evidence>
<evidence type="ECO:0000256" key="5">
    <source>
        <dbReference type="PROSITE-ProRule" id="PRU00169"/>
    </source>
</evidence>
<comment type="caution">
    <text evidence="8">The sequence shown here is derived from an EMBL/GenBank/DDBJ whole genome shotgun (WGS) entry which is preliminary data.</text>
</comment>
<dbReference type="InterPro" id="IPR001789">
    <property type="entry name" value="Sig_transdc_resp-reg_receiver"/>
</dbReference>
<name>A0A1Y2L5B7_9PROT</name>
<sequence length="224" mass="24482">MTSDAIVFSSDRPIRILLCDDHALVMDGIRSRLECYAHIAIVGEASNGQQALDLAGELKPDIVLMDISMPVMNGLEAAEKFRETLPDIKVIMLSMHENPEYLRTAKQAGVRGFILKDVSSNDMVRALEAIASGGEAYSPSFDKIDTSENSSDDGMPLTTRERTVLRLLARGASNKHVARELDISVRTVETHRRNIKRKLGIDSSAGLVRYAIEKGLVTLDSAAG</sequence>
<evidence type="ECO:0000259" key="6">
    <source>
        <dbReference type="PROSITE" id="PS50043"/>
    </source>
</evidence>
<dbReference type="Pfam" id="PF00196">
    <property type="entry name" value="GerE"/>
    <property type="match status" value="1"/>
</dbReference>
<feature type="modified residue" description="4-aspartylphosphate" evidence="5">
    <location>
        <position position="66"/>
    </location>
</feature>
<keyword evidence="2" id="KW-0805">Transcription regulation</keyword>
<dbReference type="InterPro" id="IPR039420">
    <property type="entry name" value="WalR-like"/>
</dbReference>
<evidence type="ECO:0000256" key="2">
    <source>
        <dbReference type="ARBA" id="ARBA00023015"/>
    </source>
</evidence>
<dbReference type="SMART" id="SM00448">
    <property type="entry name" value="REC"/>
    <property type="match status" value="1"/>
</dbReference>
<dbReference type="PROSITE" id="PS00622">
    <property type="entry name" value="HTH_LUXR_1"/>
    <property type="match status" value="1"/>
</dbReference>
<dbReference type="CDD" id="cd17535">
    <property type="entry name" value="REC_NarL-like"/>
    <property type="match status" value="1"/>
</dbReference>
<evidence type="ECO:0000313" key="9">
    <source>
        <dbReference type="Proteomes" id="UP000193391"/>
    </source>
</evidence>
<dbReference type="GO" id="GO:0003677">
    <property type="term" value="F:DNA binding"/>
    <property type="evidence" value="ECO:0007669"/>
    <property type="project" value="UniProtKB-KW"/>
</dbReference>
<dbReference type="OrthoDB" id="9814495at2"/>
<dbReference type="PANTHER" id="PTHR43214:SF41">
    <property type="entry name" value="NITRATE_NITRITE RESPONSE REGULATOR PROTEIN NARP"/>
    <property type="match status" value="1"/>
</dbReference>
<dbReference type="Gene3D" id="3.40.50.2300">
    <property type="match status" value="1"/>
</dbReference>
<keyword evidence="1 5" id="KW-0597">Phosphoprotein</keyword>
<dbReference type="InterPro" id="IPR058245">
    <property type="entry name" value="NreC/VraR/RcsB-like_REC"/>
</dbReference>
<dbReference type="CDD" id="cd06170">
    <property type="entry name" value="LuxR_C_like"/>
    <property type="match status" value="1"/>
</dbReference>
<dbReference type="PANTHER" id="PTHR43214">
    <property type="entry name" value="TWO-COMPONENT RESPONSE REGULATOR"/>
    <property type="match status" value="1"/>
</dbReference>
<keyword evidence="9" id="KW-1185">Reference proteome</keyword>
<organism evidence="8 9">
    <name type="scientific">Thalassospira mesophila</name>
    <dbReference type="NCBI Taxonomy" id="1293891"/>
    <lineage>
        <taxon>Bacteria</taxon>
        <taxon>Pseudomonadati</taxon>
        <taxon>Pseudomonadota</taxon>
        <taxon>Alphaproteobacteria</taxon>
        <taxon>Rhodospirillales</taxon>
        <taxon>Thalassospiraceae</taxon>
        <taxon>Thalassospira</taxon>
    </lineage>
</organism>
<evidence type="ECO:0000256" key="1">
    <source>
        <dbReference type="ARBA" id="ARBA00022553"/>
    </source>
</evidence>